<evidence type="ECO:0000313" key="3">
    <source>
        <dbReference type="Proteomes" id="UP000598350"/>
    </source>
</evidence>
<evidence type="ECO:0000313" key="2">
    <source>
        <dbReference type="EMBL" id="MBD0850338.1"/>
    </source>
</evidence>
<dbReference type="EMBL" id="JABTCG010000002">
    <property type="protein sequence ID" value="MBD0850338.1"/>
    <property type="molecule type" value="Genomic_DNA"/>
</dbReference>
<gene>
    <name evidence="2" type="ORF">HPE63_06620</name>
</gene>
<sequence>MRKVILSMMMSLDGYIEGSNGEIDWHVWNEEMSDYMMDFFKTVDTFIYGRKSYELMLTYWPFETGEFADIMNRTPKIVFSKTLDKVEWNSRLIKQNVIEEIQLEKRKTGKDLVLFAGADIASTFLEYGLIDEFRLIVNPVVLGKGTSLFQVRNQMKLELLESRTFDCGNTLLRYSSKNRPLNKIK</sequence>
<name>A0ABR7VAH9_9FLAO</name>
<dbReference type="InterPro" id="IPR050765">
    <property type="entry name" value="Riboflavin_Biosynth_HTPR"/>
</dbReference>
<comment type="caution">
    <text evidence="2">The sequence shown here is derived from an EMBL/GenBank/DDBJ whole genome shotgun (WGS) entry which is preliminary data.</text>
</comment>
<dbReference type="InterPro" id="IPR024072">
    <property type="entry name" value="DHFR-like_dom_sf"/>
</dbReference>
<dbReference type="PANTHER" id="PTHR38011">
    <property type="entry name" value="DIHYDROFOLATE REDUCTASE FAMILY PROTEIN (AFU_ORTHOLOGUE AFUA_8G06820)"/>
    <property type="match status" value="1"/>
</dbReference>
<dbReference type="SUPFAM" id="SSF53597">
    <property type="entry name" value="Dihydrofolate reductase-like"/>
    <property type="match status" value="1"/>
</dbReference>
<dbReference type="InterPro" id="IPR002734">
    <property type="entry name" value="RibDG_C"/>
</dbReference>
<keyword evidence="3" id="KW-1185">Reference proteome</keyword>
<reference evidence="2 3" key="1">
    <citation type="submission" date="2020-05" db="EMBL/GenBank/DDBJ databases">
        <title>The draft genome sequence of Maribacter arenosus CAU 1321.</title>
        <authorList>
            <person name="Mu L."/>
        </authorList>
    </citation>
    <scope>NUCLEOTIDE SEQUENCE [LARGE SCALE GENOMIC DNA]</scope>
    <source>
        <strain evidence="2 3">CAU 1321</strain>
    </source>
</reference>
<organism evidence="2 3">
    <name type="scientific">Maribacter arenosus</name>
    <dbReference type="NCBI Taxonomy" id="1854708"/>
    <lineage>
        <taxon>Bacteria</taxon>
        <taxon>Pseudomonadati</taxon>
        <taxon>Bacteroidota</taxon>
        <taxon>Flavobacteriia</taxon>
        <taxon>Flavobacteriales</taxon>
        <taxon>Flavobacteriaceae</taxon>
        <taxon>Maribacter</taxon>
    </lineage>
</organism>
<accession>A0ABR7VAH9</accession>
<dbReference type="PANTHER" id="PTHR38011:SF11">
    <property type="entry name" value="2,5-DIAMINO-6-RIBOSYLAMINO-4(3H)-PYRIMIDINONE 5'-PHOSPHATE REDUCTASE"/>
    <property type="match status" value="1"/>
</dbReference>
<evidence type="ECO:0000259" key="1">
    <source>
        <dbReference type="Pfam" id="PF01872"/>
    </source>
</evidence>
<dbReference type="Pfam" id="PF01872">
    <property type="entry name" value="RibD_C"/>
    <property type="match status" value="1"/>
</dbReference>
<dbReference type="Proteomes" id="UP000598350">
    <property type="component" value="Unassembled WGS sequence"/>
</dbReference>
<dbReference type="Gene3D" id="3.40.430.10">
    <property type="entry name" value="Dihydrofolate Reductase, subunit A"/>
    <property type="match status" value="1"/>
</dbReference>
<proteinExistence type="predicted"/>
<feature type="domain" description="Bacterial bifunctional deaminase-reductase C-terminal" evidence="1">
    <location>
        <begin position="2"/>
        <end position="170"/>
    </location>
</feature>
<dbReference type="RefSeq" id="WP_188313469.1">
    <property type="nucleotide sequence ID" value="NZ_JABTCG010000002.1"/>
</dbReference>
<protein>
    <submittedName>
        <fullName evidence="2">Dihydrofolate reductase</fullName>
    </submittedName>
</protein>